<dbReference type="GO" id="GO:0005524">
    <property type="term" value="F:ATP binding"/>
    <property type="evidence" value="ECO:0007669"/>
    <property type="project" value="UniProtKB-KW"/>
</dbReference>
<evidence type="ECO:0000256" key="9">
    <source>
        <dbReference type="ARBA" id="ARBA00023065"/>
    </source>
</evidence>
<dbReference type="Pfam" id="PF08352">
    <property type="entry name" value="oligo_HPY"/>
    <property type="match status" value="1"/>
</dbReference>
<dbReference type="SMART" id="SM00382">
    <property type="entry name" value="AAA"/>
    <property type="match status" value="1"/>
</dbReference>
<comment type="subunit">
    <text evidence="12">The complex is composed of two ATP-binding proteins (NikD and NikE), two transmembrane proteins (NikB and NikC) and a solute-binding protein (NikA).</text>
</comment>
<dbReference type="InterPro" id="IPR003439">
    <property type="entry name" value="ABC_transporter-like_ATP-bd"/>
</dbReference>
<dbReference type="InterPro" id="IPR003593">
    <property type="entry name" value="AAA+_ATPase"/>
</dbReference>
<evidence type="ECO:0000259" key="17">
    <source>
        <dbReference type="PROSITE" id="PS50893"/>
    </source>
</evidence>
<keyword evidence="7 18" id="KW-0067">ATP-binding</keyword>
<evidence type="ECO:0000313" key="18">
    <source>
        <dbReference type="EMBL" id="MBB6673544.1"/>
    </source>
</evidence>
<dbReference type="InterPro" id="IPR027417">
    <property type="entry name" value="P-loop_NTPase"/>
</dbReference>
<dbReference type="Gene3D" id="3.40.50.300">
    <property type="entry name" value="P-loop containing nucleotide triphosphate hydrolases"/>
    <property type="match status" value="1"/>
</dbReference>
<evidence type="ECO:0000256" key="7">
    <source>
        <dbReference type="ARBA" id="ARBA00022840"/>
    </source>
</evidence>
<keyword evidence="5" id="KW-0533">Nickel</keyword>
<dbReference type="GO" id="GO:0015833">
    <property type="term" value="P:peptide transport"/>
    <property type="evidence" value="ECO:0007669"/>
    <property type="project" value="InterPro"/>
</dbReference>
<dbReference type="PANTHER" id="PTHR43297:SF13">
    <property type="entry name" value="NICKEL ABC TRANSPORTER, ATP-BINDING PROTEIN"/>
    <property type="match status" value="1"/>
</dbReference>
<dbReference type="InterPro" id="IPR017871">
    <property type="entry name" value="ABC_transporter-like_CS"/>
</dbReference>
<evidence type="ECO:0000256" key="11">
    <source>
        <dbReference type="ARBA" id="ARBA00023136"/>
    </source>
</evidence>
<evidence type="ECO:0000256" key="13">
    <source>
        <dbReference type="ARBA" id="ARBA00039098"/>
    </source>
</evidence>
<keyword evidence="6" id="KW-0547">Nucleotide-binding</keyword>
<reference evidence="18 19" key="1">
    <citation type="submission" date="2020-08" db="EMBL/GenBank/DDBJ databases">
        <title>Cohnella phylogeny.</title>
        <authorList>
            <person name="Dunlap C."/>
        </authorList>
    </citation>
    <scope>NUCLEOTIDE SEQUENCE [LARGE SCALE GENOMIC DNA]</scope>
    <source>
        <strain evidence="18 19">DSM 28246</strain>
    </source>
</reference>
<evidence type="ECO:0000256" key="10">
    <source>
        <dbReference type="ARBA" id="ARBA00023112"/>
    </source>
</evidence>
<feature type="compositionally biased region" description="Basic residues" evidence="16">
    <location>
        <begin position="1"/>
        <end position="15"/>
    </location>
</feature>
<accession>A0A7X0RTS5</accession>
<evidence type="ECO:0000313" key="19">
    <source>
        <dbReference type="Proteomes" id="UP000547209"/>
    </source>
</evidence>
<keyword evidence="3" id="KW-0813">Transport</keyword>
<dbReference type="SUPFAM" id="SSF52540">
    <property type="entry name" value="P-loop containing nucleoside triphosphate hydrolases"/>
    <property type="match status" value="1"/>
</dbReference>
<dbReference type="PANTHER" id="PTHR43297">
    <property type="entry name" value="OLIGOPEPTIDE TRANSPORT ATP-BINDING PROTEIN APPD"/>
    <property type="match status" value="1"/>
</dbReference>
<keyword evidence="9" id="KW-0406">Ion transport</keyword>
<dbReference type="GO" id="GO:0005886">
    <property type="term" value="C:plasma membrane"/>
    <property type="evidence" value="ECO:0007669"/>
    <property type="project" value="UniProtKB-SubCell"/>
</dbReference>
<dbReference type="NCBIfam" id="TIGR01727">
    <property type="entry name" value="oligo_HPY"/>
    <property type="match status" value="1"/>
</dbReference>
<comment type="caution">
    <text evidence="18">The sequence shown here is derived from an EMBL/GenBank/DDBJ whole genome shotgun (WGS) entry which is preliminary data.</text>
</comment>
<keyword evidence="19" id="KW-1185">Reference proteome</keyword>
<dbReference type="Pfam" id="PF00005">
    <property type="entry name" value="ABC_tran"/>
    <property type="match status" value="1"/>
</dbReference>
<dbReference type="InterPro" id="IPR050388">
    <property type="entry name" value="ABC_Ni/Peptide_Import"/>
</dbReference>
<dbReference type="GO" id="GO:0016887">
    <property type="term" value="F:ATP hydrolysis activity"/>
    <property type="evidence" value="ECO:0007669"/>
    <property type="project" value="InterPro"/>
</dbReference>
<evidence type="ECO:0000256" key="12">
    <source>
        <dbReference type="ARBA" id="ARBA00038669"/>
    </source>
</evidence>
<evidence type="ECO:0000256" key="2">
    <source>
        <dbReference type="ARBA" id="ARBA00005417"/>
    </source>
</evidence>
<keyword evidence="4" id="KW-1003">Cell membrane</keyword>
<dbReference type="FunFam" id="3.40.50.300:FF:000016">
    <property type="entry name" value="Oligopeptide ABC transporter ATP-binding component"/>
    <property type="match status" value="1"/>
</dbReference>
<evidence type="ECO:0000256" key="1">
    <source>
        <dbReference type="ARBA" id="ARBA00004202"/>
    </source>
</evidence>
<evidence type="ECO:0000256" key="14">
    <source>
        <dbReference type="ARBA" id="ARBA00044143"/>
    </source>
</evidence>
<keyword evidence="10" id="KW-0921">Nickel transport</keyword>
<evidence type="ECO:0000256" key="16">
    <source>
        <dbReference type="SAM" id="MobiDB-lite"/>
    </source>
</evidence>
<evidence type="ECO:0000256" key="5">
    <source>
        <dbReference type="ARBA" id="ARBA00022596"/>
    </source>
</evidence>
<dbReference type="CDD" id="cd03257">
    <property type="entry name" value="ABC_NikE_OppD_transporters"/>
    <property type="match status" value="1"/>
</dbReference>
<comment type="subcellular location">
    <subcellularLocation>
        <location evidence="1">Cell membrane</location>
        <topology evidence="1">Peripheral membrane protein</topology>
    </subcellularLocation>
</comment>
<dbReference type="Proteomes" id="UP000547209">
    <property type="component" value="Unassembled WGS sequence"/>
</dbReference>
<evidence type="ECO:0000256" key="15">
    <source>
        <dbReference type="ARBA" id="ARBA00048610"/>
    </source>
</evidence>
<comment type="catalytic activity">
    <reaction evidence="15">
        <text>Ni(2+)(out) + ATP + H2O = Ni(2+)(in) + ADP + phosphate + H(+)</text>
        <dbReference type="Rhea" id="RHEA:15557"/>
        <dbReference type="ChEBI" id="CHEBI:15377"/>
        <dbReference type="ChEBI" id="CHEBI:15378"/>
        <dbReference type="ChEBI" id="CHEBI:30616"/>
        <dbReference type="ChEBI" id="CHEBI:43474"/>
        <dbReference type="ChEBI" id="CHEBI:49786"/>
        <dbReference type="ChEBI" id="CHEBI:456216"/>
        <dbReference type="EC" id="7.2.2.11"/>
    </reaction>
    <physiologicalReaction direction="left-to-right" evidence="15">
        <dbReference type="Rhea" id="RHEA:15558"/>
    </physiologicalReaction>
</comment>
<protein>
    <recommendedName>
        <fullName evidence="14">Nickel import system ATP-binding protein NikD</fullName>
        <ecNumber evidence="13">7.2.2.11</ecNumber>
    </recommendedName>
</protein>
<sequence>MARHLLHAAGRRHERHTAALPQHSDLGDLRFGILLHDTSHDIHRVDGRGQAGSRHLPAAAGDAVCGGRPGDRRVGCGHYLPPSAAERVRADHRQRDFDGRVRHSGRICLVLPRAGRTGPPDELGTHAVERAGVHAGRSAASGLPWPLHPARRIGGQFCRRRLAGRDGSPQASGDRAKGVGALAEKLLEVRELTAGFHTERGFLRAVDRVSLSLEAGQTLCVVGESGSGKSVTSLAIMRLLDYSGGTIAGGEIRFRGVDLTELPQREVMRIRGNRLTMVFQDPISALNPVFTAGDQIAESLRVHKGMSPKAAWRKAVDMLRLVGIPDPEMRAGQYPHEMSGGMCQRVVIAMALACDPELIIADEPTTALDVTVQAQILELLQRLKRELRTSILLITHDMGVAAEMADRIAVMYAGAVVEEGTAAAIFERPRHPYTIGLLRSIPGTTGERGTELYTIKGGIPRIEQLPGGCRFHPRCPYAMENCAREEPPLLEAADGHRSACWLTDMPEVMT</sequence>
<keyword evidence="11" id="KW-0472">Membrane</keyword>
<dbReference type="GO" id="GO:0015413">
    <property type="term" value="F:ABC-type nickel transporter activity"/>
    <property type="evidence" value="ECO:0007669"/>
    <property type="project" value="UniProtKB-EC"/>
</dbReference>
<name>A0A7X0RTS5_9BACL</name>
<gene>
    <name evidence="18" type="ORF">H7C19_22960</name>
</gene>
<dbReference type="AlphaFoldDB" id="A0A7X0RTS5"/>
<dbReference type="PROSITE" id="PS50893">
    <property type="entry name" value="ABC_TRANSPORTER_2"/>
    <property type="match status" value="1"/>
</dbReference>
<evidence type="ECO:0000256" key="6">
    <source>
        <dbReference type="ARBA" id="ARBA00022741"/>
    </source>
</evidence>
<dbReference type="EC" id="7.2.2.11" evidence="13"/>
<proteinExistence type="inferred from homology"/>
<organism evidence="18 19">
    <name type="scientific">Cohnella nanjingensis</name>
    <dbReference type="NCBI Taxonomy" id="1387779"/>
    <lineage>
        <taxon>Bacteria</taxon>
        <taxon>Bacillati</taxon>
        <taxon>Bacillota</taxon>
        <taxon>Bacilli</taxon>
        <taxon>Bacillales</taxon>
        <taxon>Paenibacillaceae</taxon>
        <taxon>Cohnella</taxon>
    </lineage>
</organism>
<feature type="region of interest" description="Disordered" evidence="16">
    <location>
        <begin position="1"/>
        <end position="21"/>
    </location>
</feature>
<dbReference type="EMBL" id="JACJVP010000040">
    <property type="protein sequence ID" value="MBB6673544.1"/>
    <property type="molecule type" value="Genomic_DNA"/>
</dbReference>
<feature type="domain" description="ABC transporter" evidence="17">
    <location>
        <begin position="187"/>
        <end position="438"/>
    </location>
</feature>
<evidence type="ECO:0000256" key="4">
    <source>
        <dbReference type="ARBA" id="ARBA00022475"/>
    </source>
</evidence>
<dbReference type="PROSITE" id="PS00211">
    <property type="entry name" value="ABC_TRANSPORTER_1"/>
    <property type="match status" value="1"/>
</dbReference>
<comment type="similarity">
    <text evidence="2">Belongs to the ABC transporter superfamily.</text>
</comment>
<evidence type="ECO:0000256" key="3">
    <source>
        <dbReference type="ARBA" id="ARBA00022448"/>
    </source>
</evidence>
<keyword evidence="8" id="KW-1278">Translocase</keyword>
<evidence type="ECO:0000256" key="8">
    <source>
        <dbReference type="ARBA" id="ARBA00022967"/>
    </source>
</evidence>
<dbReference type="InterPro" id="IPR013563">
    <property type="entry name" value="Oligopep_ABC_C"/>
</dbReference>